<feature type="signal peptide" evidence="1">
    <location>
        <begin position="1"/>
        <end position="19"/>
    </location>
</feature>
<dbReference type="Proteomes" id="UP000694523">
    <property type="component" value="Unplaced"/>
</dbReference>
<accession>A0A8C6T176</accession>
<feature type="chain" id="PRO_5034799176" evidence="1">
    <location>
        <begin position="20"/>
        <end position="110"/>
    </location>
</feature>
<sequence>MKQLLSLSWCCWCSVKVSKQNCPSEVFVMALELKALGHCSGSALKCYCGGRNTCPGNMQTCYGSNDRCGTIIFHHDSSYAKRCMSSHDCAIMNQPGLITTVCCSRDLCNK</sequence>
<keyword evidence="1" id="KW-0732">Signal</keyword>
<name>A0A8C6T176_9GOBI</name>
<protein>
    <submittedName>
        <fullName evidence="2">Uncharacterized protein</fullName>
    </submittedName>
</protein>
<dbReference type="Gene3D" id="2.10.60.10">
    <property type="entry name" value="CD59"/>
    <property type="match status" value="1"/>
</dbReference>
<proteinExistence type="predicted"/>
<reference evidence="2" key="2">
    <citation type="submission" date="2025-09" db="UniProtKB">
        <authorList>
            <consortium name="Ensembl"/>
        </authorList>
    </citation>
    <scope>IDENTIFICATION</scope>
</reference>
<evidence type="ECO:0000256" key="1">
    <source>
        <dbReference type="SAM" id="SignalP"/>
    </source>
</evidence>
<dbReference type="InterPro" id="IPR045860">
    <property type="entry name" value="Snake_toxin-like_sf"/>
</dbReference>
<keyword evidence="3" id="KW-1185">Reference proteome</keyword>
<reference evidence="2" key="1">
    <citation type="submission" date="2025-08" db="UniProtKB">
        <authorList>
            <consortium name="Ensembl"/>
        </authorList>
    </citation>
    <scope>IDENTIFICATION</scope>
</reference>
<dbReference type="Ensembl" id="ENSNMLT00000016067.1">
    <property type="protein sequence ID" value="ENSNMLP00000014285.1"/>
    <property type="gene ID" value="ENSNMLG00000009546.1"/>
</dbReference>
<dbReference type="AlphaFoldDB" id="A0A8C6T176"/>
<evidence type="ECO:0000313" key="3">
    <source>
        <dbReference type="Proteomes" id="UP000694523"/>
    </source>
</evidence>
<dbReference type="SUPFAM" id="SSF57302">
    <property type="entry name" value="Snake toxin-like"/>
    <property type="match status" value="1"/>
</dbReference>
<evidence type="ECO:0000313" key="2">
    <source>
        <dbReference type="Ensembl" id="ENSNMLP00000014285.1"/>
    </source>
</evidence>
<organism evidence="2 3">
    <name type="scientific">Neogobius melanostomus</name>
    <name type="common">round goby</name>
    <dbReference type="NCBI Taxonomy" id="47308"/>
    <lineage>
        <taxon>Eukaryota</taxon>
        <taxon>Metazoa</taxon>
        <taxon>Chordata</taxon>
        <taxon>Craniata</taxon>
        <taxon>Vertebrata</taxon>
        <taxon>Euteleostomi</taxon>
        <taxon>Actinopterygii</taxon>
        <taxon>Neopterygii</taxon>
        <taxon>Teleostei</taxon>
        <taxon>Neoteleostei</taxon>
        <taxon>Acanthomorphata</taxon>
        <taxon>Gobiaria</taxon>
        <taxon>Gobiiformes</taxon>
        <taxon>Gobioidei</taxon>
        <taxon>Gobiidae</taxon>
        <taxon>Benthophilinae</taxon>
        <taxon>Neogobiini</taxon>
        <taxon>Neogobius</taxon>
    </lineage>
</organism>